<proteinExistence type="predicted"/>
<dbReference type="InParanoid" id="A0A2J7QR19"/>
<dbReference type="EMBL" id="NEVH01012036">
    <property type="protein sequence ID" value="PNF31025.1"/>
    <property type="molecule type" value="Genomic_DNA"/>
</dbReference>
<dbReference type="AlphaFoldDB" id="A0A2J7QR19"/>
<keyword evidence="3" id="KW-1185">Reference proteome</keyword>
<sequence length="238" mass="27131">MFSELEEPIEEILKSHNTGVLLSLAQACKRHSTKQGNFQKLLMKALHCIEPKERQSLMSPLTLSLVTYEEQITSNKLFIHLHGSLILQTLLNFNKPIQAVNSLLDMNTGDLKTMLTDPKGCHVMDAFMKSEFVGEKSRDRIIKKLQGLYVVVACTKHGSRSVDAIWDVASLKQKFLIMDELSPKEPVLNSNQYGSILASKYCLSLYKHRQDEWKDLQGKEFRKKKLFANIIEDFGKSS</sequence>
<evidence type="ECO:0000256" key="1">
    <source>
        <dbReference type="ARBA" id="ARBA00022737"/>
    </source>
</evidence>
<dbReference type="InterPro" id="IPR001313">
    <property type="entry name" value="Pumilio_RNA-bd_rpt"/>
</dbReference>
<accession>A0A2J7QR19</accession>
<gene>
    <name evidence="2" type="ORF">B7P43_G18028</name>
</gene>
<dbReference type="InterPro" id="IPR016024">
    <property type="entry name" value="ARM-type_fold"/>
</dbReference>
<dbReference type="InterPro" id="IPR040000">
    <property type="entry name" value="NOP9"/>
</dbReference>
<dbReference type="OrthoDB" id="9987665at2759"/>
<dbReference type="InterPro" id="IPR011989">
    <property type="entry name" value="ARM-like"/>
</dbReference>
<name>A0A2J7QR19_9NEOP</name>
<reference evidence="2 3" key="1">
    <citation type="submission" date="2017-12" db="EMBL/GenBank/DDBJ databases">
        <title>Hemimetabolous genomes reveal molecular basis of termite eusociality.</title>
        <authorList>
            <person name="Harrison M.C."/>
            <person name="Jongepier E."/>
            <person name="Robertson H.M."/>
            <person name="Arning N."/>
            <person name="Bitard-Feildel T."/>
            <person name="Chao H."/>
            <person name="Childers C.P."/>
            <person name="Dinh H."/>
            <person name="Doddapaneni H."/>
            <person name="Dugan S."/>
            <person name="Gowin J."/>
            <person name="Greiner C."/>
            <person name="Han Y."/>
            <person name="Hu H."/>
            <person name="Hughes D.S.T."/>
            <person name="Huylmans A.-K."/>
            <person name="Kemena C."/>
            <person name="Kremer L.P.M."/>
            <person name="Lee S.L."/>
            <person name="Lopez-Ezquerra A."/>
            <person name="Mallet L."/>
            <person name="Monroy-Kuhn J.M."/>
            <person name="Moser A."/>
            <person name="Murali S.C."/>
            <person name="Muzny D.M."/>
            <person name="Otani S."/>
            <person name="Piulachs M.-D."/>
            <person name="Poelchau M."/>
            <person name="Qu J."/>
            <person name="Schaub F."/>
            <person name="Wada-Katsumata A."/>
            <person name="Worley K.C."/>
            <person name="Xie Q."/>
            <person name="Ylla G."/>
            <person name="Poulsen M."/>
            <person name="Gibbs R.A."/>
            <person name="Schal C."/>
            <person name="Richards S."/>
            <person name="Belles X."/>
            <person name="Korb J."/>
            <person name="Bornberg-Bauer E."/>
        </authorList>
    </citation>
    <scope>NUCLEOTIDE SEQUENCE [LARGE SCALE GENOMIC DNA]</scope>
    <source>
        <tissue evidence="2">Whole body</tissue>
    </source>
</reference>
<dbReference type="GO" id="GO:0000447">
    <property type="term" value="P:endonucleolytic cleavage in ITS1 to separate SSU-rRNA from 5.8S rRNA and LSU-rRNA from tricistronic rRNA transcript (SSU-rRNA, 5.8S rRNA, LSU-rRNA)"/>
    <property type="evidence" value="ECO:0007669"/>
    <property type="project" value="TreeGrafter"/>
</dbReference>
<dbReference type="GO" id="GO:0003723">
    <property type="term" value="F:RNA binding"/>
    <property type="evidence" value="ECO:0007669"/>
    <property type="project" value="InterPro"/>
</dbReference>
<organism evidence="2 3">
    <name type="scientific">Cryptotermes secundus</name>
    <dbReference type="NCBI Taxonomy" id="105785"/>
    <lineage>
        <taxon>Eukaryota</taxon>
        <taxon>Metazoa</taxon>
        <taxon>Ecdysozoa</taxon>
        <taxon>Arthropoda</taxon>
        <taxon>Hexapoda</taxon>
        <taxon>Insecta</taxon>
        <taxon>Pterygota</taxon>
        <taxon>Neoptera</taxon>
        <taxon>Polyneoptera</taxon>
        <taxon>Dictyoptera</taxon>
        <taxon>Blattodea</taxon>
        <taxon>Blattoidea</taxon>
        <taxon>Termitoidae</taxon>
        <taxon>Kalotermitidae</taxon>
        <taxon>Cryptotermitinae</taxon>
        <taxon>Cryptotermes</taxon>
    </lineage>
</organism>
<dbReference type="Proteomes" id="UP000235965">
    <property type="component" value="Unassembled WGS sequence"/>
</dbReference>
<dbReference type="GO" id="GO:0005730">
    <property type="term" value="C:nucleolus"/>
    <property type="evidence" value="ECO:0007669"/>
    <property type="project" value="TreeGrafter"/>
</dbReference>
<keyword evidence="1" id="KW-0677">Repeat</keyword>
<dbReference type="PANTHER" id="PTHR13102">
    <property type="entry name" value="NUCLEOLAR PROTEIN 9"/>
    <property type="match status" value="1"/>
</dbReference>
<evidence type="ECO:0000313" key="3">
    <source>
        <dbReference type="Proteomes" id="UP000235965"/>
    </source>
</evidence>
<comment type="caution">
    <text evidence="2">The sequence shown here is derived from an EMBL/GenBank/DDBJ whole genome shotgun (WGS) entry which is preliminary data.</text>
</comment>
<protein>
    <submittedName>
        <fullName evidence="2">Uncharacterized protein</fullName>
    </submittedName>
</protein>
<evidence type="ECO:0000313" key="2">
    <source>
        <dbReference type="EMBL" id="PNF31025.1"/>
    </source>
</evidence>
<dbReference type="Gene3D" id="1.25.10.10">
    <property type="entry name" value="Leucine-rich Repeat Variant"/>
    <property type="match status" value="1"/>
</dbReference>
<dbReference type="GO" id="GO:0000480">
    <property type="term" value="P:endonucleolytic cleavage in 5'-ETS of tricistronic rRNA transcript (SSU-rRNA, 5.8S rRNA, LSU-rRNA)"/>
    <property type="evidence" value="ECO:0007669"/>
    <property type="project" value="TreeGrafter"/>
</dbReference>
<dbReference type="GO" id="GO:0000472">
    <property type="term" value="P:endonucleolytic cleavage to generate mature 5'-end of SSU-rRNA from (SSU-rRNA, 5.8S rRNA, LSU-rRNA)"/>
    <property type="evidence" value="ECO:0007669"/>
    <property type="project" value="TreeGrafter"/>
</dbReference>
<dbReference type="GO" id="GO:0030688">
    <property type="term" value="C:preribosome, small subunit precursor"/>
    <property type="evidence" value="ECO:0007669"/>
    <property type="project" value="TreeGrafter"/>
</dbReference>
<dbReference type="PANTHER" id="PTHR13102:SF0">
    <property type="entry name" value="NUCLEOLAR PROTEIN 9"/>
    <property type="match status" value="1"/>
</dbReference>
<dbReference type="SUPFAM" id="SSF48371">
    <property type="entry name" value="ARM repeat"/>
    <property type="match status" value="1"/>
</dbReference>
<dbReference type="Pfam" id="PF22493">
    <property type="entry name" value="PUF_NOP9"/>
    <property type="match status" value="1"/>
</dbReference>
<dbReference type="GO" id="GO:0000056">
    <property type="term" value="P:ribosomal small subunit export from nucleus"/>
    <property type="evidence" value="ECO:0007669"/>
    <property type="project" value="TreeGrafter"/>
</dbReference>
<dbReference type="STRING" id="105785.A0A2J7QR19"/>
<dbReference type="GO" id="GO:0030686">
    <property type="term" value="C:90S preribosome"/>
    <property type="evidence" value="ECO:0007669"/>
    <property type="project" value="TreeGrafter"/>
</dbReference>